<keyword evidence="13" id="KW-0670">Pyruvate</keyword>
<keyword evidence="6 14" id="KW-0808">Transferase</keyword>
<dbReference type="GO" id="GO:0030955">
    <property type="term" value="F:potassium ion binding"/>
    <property type="evidence" value="ECO:0007669"/>
    <property type="project" value="InterPro"/>
</dbReference>
<name>A0A813DRY3_POLGL</name>
<dbReference type="GO" id="GO:0005524">
    <property type="term" value="F:ATP binding"/>
    <property type="evidence" value="ECO:0007669"/>
    <property type="project" value="UniProtKB-KW"/>
</dbReference>
<accession>A0A813DRY3</accession>
<evidence type="ECO:0000256" key="9">
    <source>
        <dbReference type="ARBA" id="ARBA00022777"/>
    </source>
</evidence>
<dbReference type="InterPro" id="IPR015793">
    <property type="entry name" value="Pyrv_Knase_brl"/>
</dbReference>
<dbReference type="GO" id="GO:0004743">
    <property type="term" value="F:pyruvate kinase activity"/>
    <property type="evidence" value="ECO:0007669"/>
    <property type="project" value="UniProtKB-EC"/>
</dbReference>
<feature type="domain" description="Pyruvate kinase barrel" evidence="15">
    <location>
        <begin position="35"/>
        <end position="362"/>
    </location>
</feature>
<evidence type="ECO:0000256" key="14">
    <source>
        <dbReference type="RuleBase" id="RU000504"/>
    </source>
</evidence>
<dbReference type="Gene3D" id="2.40.33.10">
    <property type="entry name" value="PK beta-barrel domain-like"/>
    <property type="match status" value="1"/>
</dbReference>
<dbReference type="EMBL" id="CAJNNV010005439">
    <property type="protein sequence ID" value="CAE8592058.1"/>
    <property type="molecule type" value="Genomic_DNA"/>
</dbReference>
<dbReference type="SUPFAM" id="SSF50800">
    <property type="entry name" value="PK beta-barrel domain-like"/>
    <property type="match status" value="1"/>
</dbReference>
<dbReference type="NCBIfam" id="NF004978">
    <property type="entry name" value="PRK06354.1"/>
    <property type="match status" value="1"/>
</dbReference>
<dbReference type="InterPro" id="IPR036918">
    <property type="entry name" value="Pyrv_Knase_C_sf"/>
</dbReference>
<keyword evidence="18" id="KW-1185">Reference proteome</keyword>
<evidence type="ECO:0000256" key="8">
    <source>
        <dbReference type="ARBA" id="ARBA00022741"/>
    </source>
</evidence>
<feature type="domain" description="Pyruvate kinase C-terminal" evidence="16">
    <location>
        <begin position="400"/>
        <end position="512"/>
    </location>
</feature>
<evidence type="ECO:0000256" key="1">
    <source>
        <dbReference type="ARBA" id="ARBA00001946"/>
    </source>
</evidence>
<dbReference type="InterPro" id="IPR011037">
    <property type="entry name" value="Pyrv_Knase-like_insert_dom_sf"/>
</dbReference>
<comment type="cofactor">
    <cofactor evidence="2">
        <name>K(+)</name>
        <dbReference type="ChEBI" id="CHEBI:29103"/>
    </cofactor>
</comment>
<evidence type="ECO:0000256" key="2">
    <source>
        <dbReference type="ARBA" id="ARBA00001958"/>
    </source>
</evidence>
<dbReference type="InterPro" id="IPR018209">
    <property type="entry name" value="Pyrv_Knase_AS"/>
</dbReference>
<evidence type="ECO:0000256" key="6">
    <source>
        <dbReference type="ARBA" id="ARBA00022679"/>
    </source>
</evidence>
<dbReference type="NCBIfam" id="TIGR01064">
    <property type="entry name" value="pyruv_kin"/>
    <property type="match status" value="1"/>
</dbReference>
<evidence type="ECO:0000259" key="15">
    <source>
        <dbReference type="Pfam" id="PF00224"/>
    </source>
</evidence>
<dbReference type="Proteomes" id="UP000654075">
    <property type="component" value="Unassembled WGS sequence"/>
</dbReference>
<protein>
    <recommendedName>
        <fullName evidence="5 14">Pyruvate kinase</fullName>
        <ecNumber evidence="5 14">2.7.1.40</ecNumber>
    </recommendedName>
</protein>
<keyword evidence="10" id="KW-0067">ATP-binding</keyword>
<dbReference type="FunFam" id="2.40.33.10:FF:000001">
    <property type="entry name" value="Pyruvate kinase"/>
    <property type="match status" value="1"/>
</dbReference>
<evidence type="ECO:0000259" key="16">
    <source>
        <dbReference type="Pfam" id="PF02887"/>
    </source>
</evidence>
<dbReference type="InterPro" id="IPR001697">
    <property type="entry name" value="Pyr_Knase"/>
</dbReference>
<keyword evidence="11 14" id="KW-0460">Magnesium</keyword>
<evidence type="ECO:0000256" key="3">
    <source>
        <dbReference type="ARBA" id="ARBA00004997"/>
    </source>
</evidence>
<comment type="catalytic activity">
    <reaction evidence="14">
        <text>pyruvate + ATP = phosphoenolpyruvate + ADP + H(+)</text>
        <dbReference type="Rhea" id="RHEA:18157"/>
        <dbReference type="ChEBI" id="CHEBI:15361"/>
        <dbReference type="ChEBI" id="CHEBI:15378"/>
        <dbReference type="ChEBI" id="CHEBI:30616"/>
        <dbReference type="ChEBI" id="CHEBI:58702"/>
        <dbReference type="ChEBI" id="CHEBI:456216"/>
        <dbReference type="EC" id="2.7.1.40"/>
    </reaction>
</comment>
<dbReference type="AlphaFoldDB" id="A0A813DRY3"/>
<dbReference type="Gene3D" id="3.40.1380.20">
    <property type="entry name" value="Pyruvate kinase, C-terminal domain"/>
    <property type="match status" value="1"/>
</dbReference>
<comment type="caution">
    <text evidence="17">The sequence shown here is derived from an EMBL/GenBank/DDBJ whole genome shotgun (WGS) entry which is preliminary data.</text>
</comment>
<comment type="similarity">
    <text evidence="4 14">Belongs to the pyruvate kinase family.</text>
</comment>
<dbReference type="InterPro" id="IPR015806">
    <property type="entry name" value="Pyrv_Knase_insert_dom_sf"/>
</dbReference>
<comment type="cofactor">
    <cofactor evidence="1">
        <name>Mg(2+)</name>
        <dbReference type="ChEBI" id="CHEBI:18420"/>
    </cofactor>
</comment>
<dbReference type="PROSITE" id="PS00110">
    <property type="entry name" value="PYRUVATE_KINASE"/>
    <property type="match status" value="1"/>
</dbReference>
<evidence type="ECO:0000256" key="5">
    <source>
        <dbReference type="ARBA" id="ARBA00012142"/>
    </source>
</evidence>
<evidence type="ECO:0000313" key="17">
    <source>
        <dbReference type="EMBL" id="CAE8592058.1"/>
    </source>
</evidence>
<dbReference type="GO" id="GO:0000287">
    <property type="term" value="F:magnesium ion binding"/>
    <property type="evidence" value="ECO:0007669"/>
    <property type="project" value="InterPro"/>
</dbReference>
<dbReference type="SUPFAM" id="SSF51621">
    <property type="entry name" value="Phosphoenolpyruvate/pyruvate domain"/>
    <property type="match status" value="1"/>
</dbReference>
<dbReference type="UniPathway" id="UPA00109">
    <property type="reaction ID" value="UER00188"/>
</dbReference>
<dbReference type="Pfam" id="PF00224">
    <property type="entry name" value="PK"/>
    <property type="match status" value="1"/>
</dbReference>
<evidence type="ECO:0000256" key="13">
    <source>
        <dbReference type="ARBA" id="ARBA00023317"/>
    </source>
</evidence>
<keyword evidence="9 14" id="KW-0418">Kinase</keyword>
<organism evidence="17 18">
    <name type="scientific">Polarella glacialis</name>
    <name type="common">Dinoflagellate</name>
    <dbReference type="NCBI Taxonomy" id="89957"/>
    <lineage>
        <taxon>Eukaryota</taxon>
        <taxon>Sar</taxon>
        <taxon>Alveolata</taxon>
        <taxon>Dinophyceae</taxon>
        <taxon>Suessiales</taxon>
        <taxon>Suessiaceae</taxon>
        <taxon>Polarella</taxon>
    </lineage>
</organism>
<evidence type="ECO:0000256" key="7">
    <source>
        <dbReference type="ARBA" id="ARBA00022723"/>
    </source>
</evidence>
<reference evidence="17" key="1">
    <citation type="submission" date="2021-02" db="EMBL/GenBank/DDBJ databases">
        <authorList>
            <person name="Dougan E. K."/>
            <person name="Rhodes N."/>
            <person name="Thang M."/>
            <person name="Chan C."/>
        </authorList>
    </citation>
    <scope>NUCLEOTIDE SEQUENCE</scope>
</reference>
<dbReference type="SUPFAM" id="SSF52935">
    <property type="entry name" value="PK C-terminal domain-like"/>
    <property type="match status" value="1"/>
</dbReference>
<dbReference type="Gene3D" id="3.20.20.60">
    <property type="entry name" value="Phosphoenolpyruvate-binding domains"/>
    <property type="match status" value="1"/>
</dbReference>
<dbReference type="Pfam" id="PF02887">
    <property type="entry name" value="PK_C"/>
    <property type="match status" value="1"/>
</dbReference>
<dbReference type="EC" id="2.7.1.40" evidence="5 14"/>
<keyword evidence="7" id="KW-0479">Metal-binding</keyword>
<dbReference type="OMA" id="RVHHIGE"/>
<dbReference type="InterPro" id="IPR040442">
    <property type="entry name" value="Pyrv_kinase-like_dom_sf"/>
</dbReference>
<sequence length="516" mass="55989">MSYAMYQQGAMLLDDPATRANMVSLEQDTPDSHNRKCKIICTMGPCCWDVPMLVKLIDKGMNICRLNFSHGDHEAHGATVKRIREAQALRPDKPVAILLDTKGPEIRTGFFKDEIAGGKIHLKQGQDLKLVTDYSFKGDEKVLAISYPTLPTAVKAGQIILAADGSLSLRVKSCGGDHVIVEVLNDISIGEKKNMNLPGVKVELPVLQEKDVKDLVEFGIPQGVDFVAASFVQDAGDVKLIRDTLGIRGRSIKIISKIENQEGINNIDEIIEASDGIMVARGDMGMEIDIEKVGLVQKMIMAKCNLAGKFVVTATQMLDSMERAPRPTRAEATDVLNAVLDGTDVVMLSGETANGQFPEASVYTMRRICEQAERVLDYEKLYLNMRRNVLAVHNLMSPVESVCSSAVKATIDSDCPLILALTETGSTARVISKYRPKCPVLAVTASESTVRQLSASRGVIPLLTASFQGTDSVIQKALIYAKEKGMVKSGDAVVCVHGQKEECAGASNLLKMVVVP</sequence>
<evidence type="ECO:0000313" key="18">
    <source>
        <dbReference type="Proteomes" id="UP000654075"/>
    </source>
</evidence>
<keyword evidence="8" id="KW-0547">Nucleotide-binding</keyword>
<comment type="pathway">
    <text evidence="3 14">Carbohydrate degradation; glycolysis; pyruvate from D-glyceraldehyde 3-phosphate: step 5/5.</text>
</comment>
<dbReference type="NCBIfam" id="NF004491">
    <property type="entry name" value="PRK05826.1"/>
    <property type="match status" value="1"/>
</dbReference>
<evidence type="ECO:0000256" key="10">
    <source>
        <dbReference type="ARBA" id="ARBA00022840"/>
    </source>
</evidence>
<dbReference type="FunFam" id="3.20.20.60:FF:000025">
    <property type="entry name" value="Pyruvate kinase"/>
    <property type="match status" value="1"/>
</dbReference>
<dbReference type="PANTHER" id="PTHR11817">
    <property type="entry name" value="PYRUVATE KINASE"/>
    <property type="match status" value="1"/>
</dbReference>
<dbReference type="PRINTS" id="PR01050">
    <property type="entry name" value="PYRUVTKNASE"/>
</dbReference>
<evidence type="ECO:0000256" key="11">
    <source>
        <dbReference type="ARBA" id="ARBA00022842"/>
    </source>
</evidence>
<evidence type="ECO:0000256" key="4">
    <source>
        <dbReference type="ARBA" id="ARBA00008663"/>
    </source>
</evidence>
<dbReference type="InterPro" id="IPR015813">
    <property type="entry name" value="Pyrv/PenolPyrv_kinase-like_dom"/>
</dbReference>
<evidence type="ECO:0000256" key="12">
    <source>
        <dbReference type="ARBA" id="ARBA00023152"/>
    </source>
</evidence>
<dbReference type="OrthoDB" id="108365at2759"/>
<proteinExistence type="inferred from homology"/>
<gene>
    <name evidence="17" type="ORF">PGLA1383_LOCUS10716</name>
</gene>
<keyword evidence="12 14" id="KW-0324">Glycolysis</keyword>
<dbReference type="InterPro" id="IPR015795">
    <property type="entry name" value="Pyrv_Knase_C"/>
</dbReference>
<dbReference type="GO" id="GO:0016301">
    <property type="term" value="F:kinase activity"/>
    <property type="evidence" value="ECO:0007669"/>
    <property type="project" value="UniProtKB-KW"/>
</dbReference>